<keyword evidence="2" id="KW-0812">Transmembrane</keyword>
<evidence type="ECO:0000313" key="4">
    <source>
        <dbReference type="Proteomes" id="UP001465755"/>
    </source>
</evidence>
<comment type="caution">
    <text evidence="3">The sequence shown here is derived from an EMBL/GenBank/DDBJ whole genome shotgun (WGS) entry which is preliminary data.</text>
</comment>
<organism evidence="3 4">
    <name type="scientific">Symbiochloris irregularis</name>
    <dbReference type="NCBI Taxonomy" id="706552"/>
    <lineage>
        <taxon>Eukaryota</taxon>
        <taxon>Viridiplantae</taxon>
        <taxon>Chlorophyta</taxon>
        <taxon>core chlorophytes</taxon>
        <taxon>Trebouxiophyceae</taxon>
        <taxon>Trebouxiales</taxon>
        <taxon>Trebouxiaceae</taxon>
        <taxon>Symbiochloris</taxon>
    </lineage>
</organism>
<dbReference type="EMBL" id="JALJOQ010000099">
    <property type="protein sequence ID" value="KAK9798223.1"/>
    <property type="molecule type" value="Genomic_DNA"/>
</dbReference>
<feature type="region of interest" description="Disordered" evidence="1">
    <location>
        <begin position="86"/>
        <end position="108"/>
    </location>
</feature>
<evidence type="ECO:0000256" key="1">
    <source>
        <dbReference type="SAM" id="MobiDB-lite"/>
    </source>
</evidence>
<dbReference type="AlphaFoldDB" id="A0AAW1NV00"/>
<evidence type="ECO:0000313" key="3">
    <source>
        <dbReference type="EMBL" id="KAK9798223.1"/>
    </source>
</evidence>
<accession>A0AAW1NV00</accession>
<feature type="transmembrane region" description="Helical" evidence="2">
    <location>
        <begin position="31"/>
        <end position="52"/>
    </location>
</feature>
<reference evidence="3 4" key="1">
    <citation type="journal article" date="2024" name="Nat. Commun.">
        <title>Phylogenomics reveals the evolutionary origins of lichenization in chlorophyte algae.</title>
        <authorList>
            <person name="Puginier C."/>
            <person name="Libourel C."/>
            <person name="Otte J."/>
            <person name="Skaloud P."/>
            <person name="Haon M."/>
            <person name="Grisel S."/>
            <person name="Petersen M."/>
            <person name="Berrin J.G."/>
            <person name="Delaux P.M."/>
            <person name="Dal Grande F."/>
            <person name="Keller J."/>
        </authorList>
    </citation>
    <scope>NUCLEOTIDE SEQUENCE [LARGE SCALE GENOMIC DNA]</scope>
    <source>
        <strain evidence="3 4">SAG 2036</strain>
    </source>
</reference>
<keyword evidence="4" id="KW-1185">Reference proteome</keyword>
<keyword evidence="2" id="KW-1133">Transmembrane helix</keyword>
<evidence type="ECO:0000256" key="2">
    <source>
        <dbReference type="SAM" id="Phobius"/>
    </source>
</evidence>
<gene>
    <name evidence="3" type="ORF">WJX73_009271</name>
</gene>
<sequence length="108" mass="12124">MPWSVRDGILMGAGMTCVAGASLFYHRKQTVPFKVAYFLSWPVLGSAFILLGTPSDEQLVKRLEKSGVDPKEVEATREQQRQLFRQMRRTTDEPEQSQHVATKGAGIE</sequence>
<name>A0AAW1NV00_9CHLO</name>
<protein>
    <submittedName>
        <fullName evidence="3">Uncharacterized protein</fullName>
    </submittedName>
</protein>
<feature type="transmembrane region" description="Helical" evidence="2">
    <location>
        <begin position="7"/>
        <end position="25"/>
    </location>
</feature>
<dbReference type="Proteomes" id="UP001465755">
    <property type="component" value="Unassembled WGS sequence"/>
</dbReference>
<proteinExistence type="predicted"/>
<keyword evidence="2" id="KW-0472">Membrane</keyword>